<feature type="region of interest" description="Disordered" evidence="1">
    <location>
        <begin position="30"/>
        <end position="67"/>
    </location>
</feature>
<evidence type="ECO:0000313" key="3">
    <source>
        <dbReference type="EMBL" id="KAF5222981.1"/>
    </source>
</evidence>
<protein>
    <submittedName>
        <fullName evidence="3">Uncharacterized protein</fullName>
    </submittedName>
</protein>
<name>A0A7J6Y898_TRYCR</name>
<evidence type="ECO:0000313" key="2">
    <source>
        <dbReference type="EMBL" id="KAF5222980.1"/>
    </source>
</evidence>
<dbReference type="EMBL" id="JABDHM010000022">
    <property type="protein sequence ID" value="KAF5222981.1"/>
    <property type="molecule type" value="Genomic_DNA"/>
</dbReference>
<dbReference type="AlphaFoldDB" id="A0A7J6Y898"/>
<comment type="caution">
    <text evidence="3">The sequence shown here is derived from an EMBL/GenBank/DDBJ whole genome shotgun (WGS) entry which is preliminary data.</text>
</comment>
<gene>
    <name evidence="2" type="ORF">ECC02_003807</name>
    <name evidence="3" type="ORF">ECC02_003808</name>
</gene>
<accession>A0A7J6Y898</accession>
<reference evidence="3" key="2">
    <citation type="submission" date="2020-04" db="EMBL/GenBank/DDBJ databases">
        <authorList>
            <person name="Diaz Viraque F."/>
        </authorList>
    </citation>
    <scope>NUCLEOTIDE SEQUENCE</scope>
    <source>
        <strain evidence="3">Berenice</strain>
    </source>
</reference>
<sequence length="229" mass="25389">MPSSRMHAWGLIWRPSPRGGRFSLARRLRVPQEDRRPPQCDIRAPTSNYAPLPPASKAAHADSERRRRRWRGRCSVSALPAMVSPCWTPNPRAARTRWAGAIEPRNLVLEASGDSQYVPQYFVSSLCLAMVPETKRRPVIVAATVTTASNGPCSSIKVSCTRTSPYWRTKSNRRAPMSLHSVAVSKKPLSFPSTSLRGYRVVVKIIIIKRPGVIGSLIPLVAVSQKSIK</sequence>
<dbReference type="EMBL" id="JABDHM010000022">
    <property type="protein sequence ID" value="KAF5222980.1"/>
    <property type="molecule type" value="Genomic_DNA"/>
</dbReference>
<proteinExistence type="predicted"/>
<dbReference type="VEuPathDB" id="TriTrypDB:ECC02_003807"/>
<evidence type="ECO:0000256" key="1">
    <source>
        <dbReference type="SAM" id="MobiDB-lite"/>
    </source>
</evidence>
<dbReference type="Proteomes" id="UP000583944">
    <property type="component" value="Unassembled WGS sequence"/>
</dbReference>
<evidence type="ECO:0000313" key="4">
    <source>
        <dbReference type="Proteomes" id="UP000583944"/>
    </source>
</evidence>
<dbReference type="VEuPathDB" id="TriTrypDB:ECC02_003808"/>
<reference evidence="3 4" key="1">
    <citation type="journal article" date="2019" name="Genome Biol. Evol.">
        <title>Nanopore Sequencing Significantly Improves Genome Assembly of the Protozoan Parasite Trypanosoma cruzi.</title>
        <authorList>
            <person name="Diaz-Viraque F."/>
            <person name="Pita S."/>
            <person name="Greif G."/>
            <person name="de Souza R.C.M."/>
            <person name="Iraola G."/>
            <person name="Robello C."/>
        </authorList>
    </citation>
    <scope>NUCLEOTIDE SEQUENCE [LARGE SCALE GENOMIC DNA]</scope>
    <source>
        <strain evidence="3 4">Berenice</strain>
    </source>
</reference>
<organism evidence="3 4">
    <name type="scientific">Trypanosoma cruzi</name>
    <dbReference type="NCBI Taxonomy" id="5693"/>
    <lineage>
        <taxon>Eukaryota</taxon>
        <taxon>Discoba</taxon>
        <taxon>Euglenozoa</taxon>
        <taxon>Kinetoplastea</taxon>
        <taxon>Metakinetoplastina</taxon>
        <taxon>Trypanosomatida</taxon>
        <taxon>Trypanosomatidae</taxon>
        <taxon>Trypanosoma</taxon>
        <taxon>Schizotrypanum</taxon>
    </lineage>
</organism>